<dbReference type="InterPro" id="IPR050300">
    <property type="entry name" value="GDXG_lipolytic_enzyme"/>
</dbReference>
<evidence type="ECO:0000256" key="2">
    <source>
        <dbReference type="ARBA" id="ARBA00022801"/>
    </source>
</evidence>
<dbReference type="InterPro" id="IPR013094">
    <property type="entry name" value="AB_hydrolase_3"/>
</dbReference>
<accession>A0A183UXX8</accession>
<dbReference type="InterPro" id="IPR029058">
    <property type="entry name" value="AB_hydrolase_fold"/>
</dbReference>
<proteinExistence type="inferred from homology"/>
<evidence type="ECO:0000313" key="6">
    <source>
        <dbReference type="EMBL" id="VDM44669.1"/>
    </source>
</evidence>
<dbReference type="GO" id="GO:0052689">
    <property type="term" value="F:carboxylic ester hydrolase activity"/>
    <property type="evidence" value="ECO:0007669"/>
    <property type="project" value="InterPro"/>
</dbReference>
<keyword evidence="7" id="KW-1185">Reference proteome</keyword>
<dbReference type="ESTHER" id="toxca-a0a183uxx8">
    <property type="family name" value="Arylacetamide_deacetylase"/>
</dbReference>
<dbReference type="PIRSF" id="PIRSF037251">
    <property type="entry name" value="Arylacetamide_deacetylase"/>
    <property type="match status" value="1"/>
</dbReference>
<dbReference type="GO" id="GO:0016020">
    <property type="term" value="C:membrane"/>
    <property type="evidence" value="ECO:0007669"/>
    <property type="project" value="InterPro"/>
</dbReference>
<gene>
    <name evidence="6" type="ORF">TCNE_LOCUS13348</name>
</gene>
<dbReference type="InterPro" id="IPR017157">
    <property type="entry name" value="Arylacetamide_deacetylase"/>
</dbReference>
<keyword evidence="4" id="KW-0732">Signal</keyword>
<feature type="active site" evidence="3">
    <location>
        <position position="354"/>
    </location>
</feature>
<feature type="chain" id="PRO_5044553502" evidence="4">
    <location>
        <begin position="20"/>
        <end position="411"/>
    </location>
</feature>
<feature type="active site" evidence="3">
    <location>
        <position position="195"/>
    </location>
</feature>
<feature type="domain" description="Alpha/beta hydrolase fold-3" evidence="5">
    <location>
        <begin position="329"/>
        <end position="386"/>
    </location>
</feature>
<evidence type="ECO:0000259" key="5">
    <source>
        <dbReference type="Pfam" id="PF07859"/>
    </source>
</evidence>
<dbReference type="WBParaSite" id="TCNE_0001334801-mRNA-1">
    <property type="protein sequence ID" value="TCNE_0001334801-mRNA-1"/>
    <property type="gene ID" value="TCNE_0001334801"/>
</dbReference>
<dbReference type="Pfam" id="PF07859">
    <property type="entry name" value="Abhydrolase_3"/>
    <property type="match status" value="2"/>
</dbReference>
<dbReference type="PANTHER" id="PTHR48081">
    <property type="entry name" value="AB HYDROLASE SUPERFAMILY PROTEIN C4A8.06C"/>
    <property type="match status" value="1"/>
</dbReference>
<comment type="similarity">
    <text evidence="1">Belongs to the 'GDXG' lipolytic enzyme family.</text>
</comment>
<dbReference type="PANTHER" id="PTHR48081:SF32">
    <property type="entry name" value="ALPHA_BETA HYDROLASE FOLD-3 DOMAIN-CONTAINING PROTEIN"/>
    <property type="match status" value="1"/>
</dbReference>
<evidence type="ECO:0000256" key="4">
    <source>
        <dbReference type="SAM" id="SignalP"/>
    </source>
</evidence>
<dbReference type="Gene3D" id="3.40.50.1820">
    <property type="entry name" value="alpha/beta hydrolase"/>
    <property type="match status" value="1"/>
</dbReference>
<name>A0A183UXX8_TOXCA</name>
<dbReference type="SUPFAM" id="SSF53474">
    <property type="entry name" value="alpha/beta-Hydrolases"/>
    <property type="match status" value="1"/>
</dbReference>
<dbReference type="Proteomes" id="UP000050794">
    <property type="component" value="Unassembled WGS sequence"/>
</dbReference>
<feature type="signal peptide" evidence="4">
    <location>
        <begin position="1"/>
        <end position="19"/>
    </location>
</feature>
<evidence type="ECO:0000256" key="1">
    <source>
        <dbReference type="ARBA" id="ARBA00010515"/>
    </source>
</evidence>
<feature type="domain" description="Alpha/beta hydrolase fold-3" evidence="5">
    <location>
        <begin position="116"/>
        <end position="273"/>
    </location>
</feature>
<keyword evidence="2" id="KW-0378">Hydrolase</keyword>
<organism evidence="7 8">
    <name type="scientific">Toxocara canis</name>
    <name type="common">Canine roundworm</name>
    <dbReference type="NCBI Taxonomy" id="6265"/>
    <lineage>
        <taxon>Eukaryota</taxon>
        <taxon>Metazoa</taxon>
        <taxon>Ecdysozoa</taxon>
        <taxon>Nematoda</taxon>
        <taxon>Chromadorea</taxon>
        <taxon>Rhabditida</taxon>
        <taxon>Spirurina</taxon>
        <taxon>Ascaridomorpha</taxon>
        <taxon>Ascaridoidea</taxon>
        <taxon>Toxocaridae</taxon>
        <taxon>Toxocara</taxon>
    </lineage>
</organism>
<evidence type="ECO:0000313" key="7">
    <source>
        <dbReference type="Proteomes" id="UP000050794"/>
    </source>
</evidence>
<dbReference type="AlphaFoldDB" id="A0A183UXX8"/>
<feature type="active site" evidence="3">
    <location>
        <position position="384"/>
    </location>
</feature>
<reference evidence="8" key="1">
    <citation type="submission" date="2016-06" db="UniProtKB">
        <authorList>
            <consortium name="WormBaseParasite"/>
        </authorList>
    </citation>
    <scope>IDENTIFICATION</scope>
</reference>
<reference evidence="6 7" key="2">
    <citation type="submission" date="2018-11" db="EMBL/GenBank/DDBJ databases">
        <authorList>
            <consortium name="Pathogen Informatics"/>
        </authorList>
    </citation>
    <scope>NUCLEOTIDE SEQUENCE [LARGE SCALE GENOMIC DNA]</scope>
</reference>
<protein>
    <submittedName>
        <fullName evidence="8">Arylacetamide deacetylase-like 3</fullName>
    </submittedName>
</protein>
<sequence length="411" mass="46521">MKRNARWSLLFAIMVLLSAITYNPLPADFTDNAFDRTVAYFIEVFLRLSYVYPTATFCGDAYCELRWTRWVLDSSLWFINLITIGEEELLVDTVYFESVRVRVYRPTTNSTQLPAVVFIHGGGYVMGSVEGFDSIARRIASSTHTVVVSVDYRLAPEHVFPAAVDDAETAVVYLLTRGYVPLGVDRSRVAVMGDSAGGGLVAAVTQRLRKRSDLPRLKAQVLLYPLLQMGNLRTPSYENYRRQLAGRGFVGPRMIALYYLMYAGFDMAQQSHLVDITLQNEHISPLDRTTFDEYAGLDRLPLNFRTNHSVSTRYYNEEASHLIVPFLFNPDFAPLMQPNLSSLPRALVVTCQHDVLRDEGVLYANRLSEAGVPTTWKHLETGFHALLNFHATMLTASNAFDYVTQWLLENI</sequence>
<evidence type="ECO:0000313" key="8">
    <source>
        <dbReference type="WBParaSite" id="TCNE_0001334801-mRNA-1"/>
    </source>
</evidence>
<evidence type="ECO:0000256" key="3">
    <source>
        <dbReference type="PIRSR" id="PIRSR037251-1"/>
    </source>
</evidence>
<dbReference type="EMBL" id="UYWY01021681">
    <property type="protein sequence ID" value="VDM44669.1"/>
    <property type="molecule type" value="Genomic_DNA"/>
</dbReference>